<proteinExistence type="predicted"/>
<dbReference type="AlphaFoldDB" id="A0A7J5ZD44"/>
<keyword evidence="3" id="KW-1185">Reference proteome</keyword>
<dbReference type="EMBL" id="JAAKFY010000003">
    <property type="protein sequence ID" value="KAF3859752.1"/>
    <property type="molecule type" value="Genomic_DNA"/>
</dbReference>
<comment type="caution">
    <text evidence="2">The sequence shown here is derived from an EMBL/GenBank/DDBJ whole genome shotgun (WGS) entry which is preliminary data.</text>
</comment>
<name>A0A7J5ZD44_DISMA</name>
<sequence length="135" mass="15336">MIQQIHLLQLIYTSCYEMKYDDKYLITVGVVDGVQRGLEAVELKEIQAMAVRRANPDDRSIPSGATAGRCRKASRRRKGDTKAASNSHDAAIIFLAFSRDTLKLSGYRMVERSTEMLSRTYTWTPGQVLQREAEY</sequence>
<gene>
    <name evidence="2" type="ORF">F7725_022151</name>
</gene>
<organism evidence="2 3">
    <name type="scientific">Dissostichus mawsoni</name>
    <name type="common">Antarctic cod</name>
    <dbReference type="NCBI Taxonomy" id="36200"/>
    <lineage>
        <taxon>Eukaryota</taxon>
        <taxon>Metazoa</taxon>
        <taxon>Chordata</taxon>
        <taxon>Craniata</taxon>
        <taxon>Vertebrata</taxon>
        <taxon>Euteleostomi</taxon>
        <taxon>Actinopterygii</taxon>
        <taxon>Neopterygii</taxon>
        <taxon>Teleostei</taxon>
        <taxon>Neoteleostei</taxon>
        <taxon>Acanthomorphata</taxon>
        <taxon>Eupercaria</taxon>
        <taxon>Perciformes</taxon>
        <taxon>Notothenioidei</taxon>
        <taxon>Nototheniidae</taxon>
        <taxon>Dissostichus</taxon>
    </lineage>
</organism>
<dbReference type="Proteomes" id="UP000518266">
    <property type="component" value="Unassembled WGS sequence"/>
</dbReference>
<feature type="region of interest" description="Disordered" evidence="1">
    <location>
        <begin position="54"/>
        <end position="85"/>
    </location>
</feature>
<feature type="compositionally biased region" description="Basic residues" evidence="1">
    <location>
        <begin position="69"/>
        <end position="79"/>
    </location>
</feature>
<accession>A0A7J5ZD44</accession>
<evidence type="ECO:0000256" key="1">
    <source>
        <dbReference type="SAM" id="MobiDB-lite"/>
    </source>
</evidence>
<protein>
    <submittedName>
        <fullName evidence="2">Uncharacterized protein</fullName>
    </submittedName>
</protein>
<reference evidence="2 3" key="1">
    <citation type="submission" date="2020-03" db="EMBL/GenBank/DDBJ databases">
        <title>Dissostichus mawsoni Genome sequencing and assembly.</title>
        <authorList>
            <person name="Park H."/>
        </authorList>
    </citation>
    <scope>NUCLEOTIDE SEQUENCE [LARGE SCALE GENOMIC DNA]</scope>
    <source>
        <strain evidence="2">DM0001</strain>
        <tissue evidence="2">Muscle</tissue>
    </source>
</reference>
<evidence type="ECO:0000313" key="3">
    <source>
        <dbReference type="Proteomes" id="UP000518266"/>
    </source>
</evidence>
<evidence type="ECO:0000313" key="2">
    <source>
        <dbReference type="EMBL" id="KAF3859752.1"/>
    </source>
</evidence>